<proteinExistence type="predicted"/>
<accession>A0A6I4SZ75</accession>
<dbReference type="InterPro" id="IPR043736">
    <property type="entry name" value="DUF5681"/>
</dbReference>
<reference evidence="3 4" key="1">
    <citation type="submission" date="2019-12" db="EMBL/GenBank/DDBJ databases">
        <title>Genomic-based taxomic classification of the family Erythrobacteraceae.</title>
        <authorList>
            <person name="Xu L."/>
        </authorList>
    </citation>
    <scope>NUCLEOTIDE SEQUENCE [LARGE SCALE GENOMIC DNA]</scope>
    <source>
        <strain evidence="3 4">MCCC 1K01500</strain>
    </source>
</reference>
<dbReference type="Proteomes" id="UP000433652">
    <property type="component" value="Unassembled WGS sequence"/>
</dbReference>
<dbReference type="OrthoDB" id="2086138at2"/>
<comment type="caution">
    <text evidence="3">The sequence shown here is derived from an EMBL/GenBank/DDBJ whole genome shotgun (WGS) entry which is preliminary data.</text>
</comment>
<protein>
    <recommendedName>
        <fullName evidence="2">DUF5681 domain-containing protein</fullName>
    </recommendedName>
</protein>
<sequence>MAIKRTNRDTQSDEDNPLQRVRTRTRPLSGGGDSSALEAVPAPGDQEIAPAAAETEYDVGYCKPPHHSQFKPGQSGNPKGRPKAAKGLNSIVRETLTKKVTVRTPSGTKKISRIEAVLQKTVEQAMKGNPRALAELIKLYANAVPEALHDTTESGHDGDLTATDLAVLSELQAMFASGQEVQP</sequence>
<feature type="region of interest" description="Disordered" evidence="1">
    <location>
        <begin position="1"/>
        <end position="108"/>
    </location>
</feature>
<feature type="domain" description="DUF5681" evidence="2">
    <location>
        <begin position="67"/>
        <end position="142"/>
    </location>
</feature>
<evidence type="ECO:0000313" key="3">
    <source>
        <dbReference type="EMBL" id="MXO61344.1"/>
    </source>
</evidence>
<dbReference type="EMBL" id="WTYM01000063">
    <property type="protein sequence ID" value="MXO61344.1"/>
    <property type="molecule type" value="Genomic_DNA"/>
</dbReference>
<organism evidence="3 4">
    <name type="scientific">Croceibacterium salegens</name>
    <dbReference type="NCBI Taxonomy" id="1737568"/>
    <lineage>
        <taxon>Bacteria</taxon>
        <taxon>Pseudomonadati</taxon>
        <taxon>Pseudomonadota</taxon>
        <taxon>Alphaproteobacteria</taxon>
        <taxon>Sphingomonadales</taxon>
        <taxon>Erythrobacteraceae</taxon>
        <taxon>Croceibacterium</taxon>
    </lineage>
</organism>
<evidence type="ECO:0000256" key="1">
    <source>
        <dbReference type="SAM" id="MobiDB-lite"/>
    </source>
</evidence>
<dbReference type="RefSeq" id="WP_159798348.1">
    <property type="nucleotide sequence ID" value="NZ_WTYM01000063.1"/>
</dbReference>
<evidence type="ECO:0000259" key="2">
    <source>
        <dbReference type="Pfam" id="PF18932"/>
    </source>
</evidence>
<dbReference type="Pfam" id="PF18932">
    <property type="entry name" value="DUF5681"/>
    <property type="match status" value="1"/>
</dbReference>
<name>A0A6I4SZ75_9SPHN</name>
<evidence type="ECO:0000313" key="4">
    <source>
        <dbReference type="Proteomes" id="UP000433652"/>
    </source>
</evidence>
<dbReference type="AlphaFoldDB" id="A0A6I4SZ75"/>
<gene>
    <name evidence="3" type="ORF">GRI89_17510</name>
</gene>
<keyword evidence="4" id="KW-1185">Reference proteome</keyword>
<feature type="compositionally biased region" description="Basic and acidic residues" evidence="1">
    <location>
        <begin position="1"/>
        <end position="11"/>
    </location>
</feature>